<protein>
    <recommendedName>
        <fullName evidence="1">Glycoside hydrolase family 65 central catalytic domain-containing protein</fullName>
    </recommendedName>
</protein>
<accession>A0ABV7G5T8</accession>
<evidence type="ECO:0000259" key="1">
    <source>
        <dbReference type="Pfam" id="PF03632"/>
    </source>
</evidence>
<dbReference type="Pfam" id="PF03632">
    <property type="entry name" value="Glyco_hydro_65m"/>
    <property type="match status" value="1"/>
</dbReference>
<dbReference type="InterPro" id="IPR008928">
    <property type="entry name" value="6-hairpin_glycosidase_sf"/>
</dbReference>
<dbReference type="PANTHER" id="PTHR11051">
    <property type="entry name" value="GLYCOSYL HYDROLASE-RELATED"/>
    <property type="match status" value="1"/>
</dbReference>
<dbReference type="EMBL" id="JBHRTN010000012">
    <property type="protein sequence ID" value="MFC3126041.1"/>
    <property type="molecule type" value="Genomic_DNA"/>
</dbReference>
<dbReference type="Gene3D" id="1.50.10.10">
    <property type="match status" value="1"/>
</dbReference>
<name>A0ABV7G5T8_9PROT</name>
<dbReference type="RefSeq" id="WP_379597130.1">
    <property type="nucleotide sequence ID" value="NZ_JBHRTN010000012.1"/>
</dbReference>
<feature type="domain" description="Glycoside hydrolase family 65 central catalytic" evidence="1">
    <location>
        <begin position="14"/>
        <end position="153"/>
    </location>
</feature>
<proteinExistence type="predicted"/>
<sequence length="161" mass="17738">MPAPPPVPPGAARCRGAMFPWCCASDGHEQTPRLQWNPLSGRWMEDHTRLQRHGGSTVALNQWRCCDVTGDEDFLAEHGAEVMLEVARFWGSAARHDLATGRFDITGVSGPDEYHTGYPGAREPGLRNNAYTNVLAAWMLLCAPEVLERLPAARRCAAPCR</sequence>
<dbReference type="InterPro" id="IPR005195">
    <property type="entry name" value="Glyco_hydro_65_M"/>
</dbReference>
<evidence type="ECO:0000313" key="3">
    <source>
        <dbReference type="Proteomes" id="UP001595593"/>
    </source>
</evidence>
<reference evidence="3" key="1">
    <citation type="journal article" date="2019" name="Int. J. Syst. Evol. Microbiol.">
        <title>The Global Catalogue of Microorganisms (GCM) 10K type strain sequencing project: providing services to taxonomists for standard genome sequencing and annotation.</title>
        <authorList>
            <consortium name="The Broad Institute Genomics Platform"/>
            <consortium name="The Broad Institute Genome Sequencing Center for Infectious Disease"/>
            <person name="Wu L."/>
            <person name="Ma J."/>
        </authorList>
    </citation>
    <scope>NUCLEOTIDE SEQUENCE [LARGE SCALE GENOMIC DNA]</scope>
    <source>
        <strain evidence="3">KCTC 52094</strain>
    </source>
</reference>
<dbReference type="InterPro" id="IPR012341">
    <property type="entry name" value="6hp_glycosidase-like_sf"/>
</dbReference>
<dbReference type="PANTHER" id="PTHR11051:SF8">
    <property type="entry name" value="PROTEIN-GLUCOSYLGALACTOSYLHYDROXYLYSINE GLUCOSIDASE"/>
    <property type="match status" value="1"/>
</dbReference>
<dbReference type="Proteomes" id="UP001595593">
    <property type="component" value="Unassembled WGS sequence"/>
</dbReference>
<comment type="caution">
    <text evidence="2">The sequence shown here is derived from an EMBL/GenBank/DDBJ whole genome shotgun (WGS) entry which is preliminary data.</text>
</comment>
<dbReference type="SUPFAM" id="SSF48208">
    <property type="entry name" value="Six-hairpin glycosidases"/>
    <property type="match status" value="1"/>
</dbReference>
<gene>
    <name evidence="2" type="ORF">ACFOD4_13310</name>
</gene>
<organism evidence="2 3">
    <name type="scientific">Teichococcus globiformis</name>
    <dbReference type="NCBI Taxonomy" id="2307229"/>
    <lineage>
        <taxon>Bacteria</taxon>
        <taxon>Pseudomonadati</taxon>
        <taxon>Pseudomonadota</taxon>
        <taxon>Alphaproteobacteria</taxon>
        <taxon>Acetobacterales</taxon>
        <taxon>Roseomonadaceae</taxon>
        <taxon>Roseomonas</taxon>
    </lineage>
</organism>
<keyword evidence="3" id="KW-1185">Reference proteome</keyword>
<evidence type="ECO:0000313" key="2">
    <source>
        <dbReference type="EMBL" id="MFC3126041.1"/>
    </source>
</evidence>